<dbReference type="GO" id="GO:0016787">
    <property type="term" value="F:hydrolase activity"/>
    <property type="evidence" value="ECO:0007669"/>
    <property type="project" value="UniProtKB-KW"/>
</dbReference>
<accession>A0ABY5RWF2</accession>
<evidence type="ECO:0000313" key="6">
    <source>
        <dbReference type="EMBL" id="UVF21580.1"/>
    </source>
</evidence>
<evidence type="ECO:0000256" key="2">
    <source>
        <dbReference type="ARBA" id="ARBA00022723"/>
    </source>
</evidence>
<sequence>MLITSRGTRRWVIPQGWPMKGRKPHASAAREALEEAGLVGEVGKVPIGSYGYGKRLKSREVVPCQGEVFPLKVKSQRKRWPEKGQRSLRWFDLAEAAEAVHEPELRDAIQRAKLLLSSVGAAHVSDGSRN</sequence>
<dbReference type="PROSITE" id="PS51462">
    <property type="entry name" value="NUDIX"/>
    <property type="match status" value="1"/>
</dbReference>
<evidence type="ECO:0000256" key="4">
    <source>
        <dbReference type="ARBA" id="ARBA00022842"/>
    </source>
</evidence>
<organism evidence="6 7">
    <name type="scientific">Microvirga terrae</name>
    <dbReference type="NCBI Taxonomy" id="2740529"/>
    <lineage>
        <taxon>Bacteria</taxon>
        <taxon>Pseudomonadati</taxon>
        <taxon>Pseudomonadota</taxon>
        <taxon>Alphaproteobacteria</taxon>
        <taxon>Hyphomicrobiales</taxon>
        <taxon>Methylobacteriaceae</taxon>
        <taxon>Microvirga</taxon>
    </lineage>
</organism>
<feature type="domain" description="Nudix hydrolase" evidence="5">
    <location>
        <begin position="1"/>
        <end position="113"/>
    </location>
</feature>
<dbReference type="InterPro" id="IPR047198">
    <property type="entry name" value="DDP-like_NUDIX"/>
</dbReference>
<protein>
    <submittedName>
        <fullName evidence="6">NUDIX hydrolase</fullName>
    </submittedName>
</protein>
<keyword evidence="7" id="KW-1185">Reference proteome</keyword>
<reference evidence="6" key="1">
    <citation type="submission" date="2022-08" db="EMBL/GenBank/DDBJ databases">
        <title>Microvirga terrae sp. nov., isolated from soil.</title>
        <authorList>
            <person name="Kim K.H."/>
            <person name="Seo Y.L."/>
            <person name="Kim J.M."/>
            <person name="Lee J.K."/>
            <person name="Han D.M."/>
            <person name="Jeon C.O."/>
        </authorList>
    </citation>
    <scope>NUCLEOTIDE SEQUENCE</scope>
    <source>
        <strain evidence="6">R24</strain>
    </source>
</reference>
<name>A0ABY5RWF2_9HYPH</name>
<dbReference type="Proteomes" id="UP001017257">
    <property type="component" value="Chromosome"/>
</dbReference>
<dbReference type="Pfam" id="PF00293">
    <property type="entry name" value="NUDIX"/>
    <property type="match status" value="1"/>
</dbReference>
<dbReference type="EMBL" id="CP102845">
    <property type="protein sequence ID" value="UVF21580.1"/>
    <property type="molecule type" value="Genomic_DNA"/>
</dbReference>
<dbReference type="PANTHER" id="PTHR12629">
    <property type="entry name" value="DIPHOSPHOINOSITOL POLYPHOSPHATE PHOSPHOHYDROLASE"/>
    <property type="match status" value="1"/>
</dbReference>
<dbReference type="RefSeq" id="WP_259060546.1">
    <property type="nucleotide sequence ID" value="NZ_CP102845.1"/>
</dbReference>
<keyword evidence="3 6" id="KW-0378">Hydrolase</keyword>
<dbReference type="SUPFAM" id="SSF55811">
    <property type="entry name" value="Nudix"/>
    <property type="match status" value="1"/>
</dbReference>
<dbReference type="InterPro" id="IPR000086">
    <property type="entry name" value="NUDIX_hydrolase_dom"/>
</dbReference>
<dbReference type="Gene3D" id="3.90.79.10">
    <property type="entry name" value="Nucleoside Triphosphate Pyrophosphohydrolase"/>
    <property type="match status" value="1"/>
</dbReference>
<dbReference type="InterPro" id="IPR015797">
    <property type="entry name" value="NUDIX_hydrolase-like_dom_sf"/>
</dbReference>
<keyword evidence="2" id="KW-0479">Metal-binding</keyword>
<evidence type="ECO:0000256" key="3">
    <source>
        <dbReference type="ARBA" id="ARBA00022801"/>
    </source>
</evidence>
<comment type="cofactor">
    <cofactor evidence="1">
        <name>Mg(2+)</name>
        <dbReference type="ChEBI" id="CHEBI:18420"/>
    </cofactor>
</comment>
<dbReference type="PANTHER" id="PTHR12629:SF0">
    <property type="entry name" value="DIPHOSPHOINOSITOL-POLYPHOSPHATE DIPHOSPHATASE"/>
    <property type="match status" value="1"/>
</dbReference>
<proteinExistence type="predicted"/>
<keyword evidence="4" id="KW-0460">Magnesium</keyword>
<dbReference type="CDD" id="cd04666">
    <property type="entry name" value="NUDIX_DIPP2_like_Nudt4"/>
    <property type="match status" value="1"/>
</dbReference>
<gene>
    <name evidence="6" type="ORF">HPT29_010875</name>
</gene>
<evidence type="ECO:0000256" key="1">
    <source>
        <dbReference type="ARBA" id="ARBA00001946"/>
    </source>
</evidence>
<evidence type="ECO:0000313" key="7">
    <source>
        <dbReference type="Proteomes" id="UP001017257"/>
    </source>
</evidence>
<evidence type="ECO:0000259" key="5">
    <source>
        <dbReference type="PROSITE" id="PS51462"/>
    </source>
</evidence>